<evidence type="ECO:0000313" key="3">
    <source>
        <dbReference type="EMBL" id="MBO0513303.1"/>
    </source>
</evidence>
<gene>
    <name evidence="3" type="ORF">J0695_16060</name>
</gene>
<feature type="domain" description="UspA" evidence="2">
    <location>
        <begin position="137"/>
        <end position="278"/>
    </location>
</feature>
<comment type="caution">
    <text evidence="3">The sequence shown here is derived from an EMBL/GenBank/DDBJ whole genome shotgun (WGS) entry which is preliminary data.</text>
</comment>
<protein>
    <submittedName>
        <fullName evidence="3">Universal stress protein</fullName>
    </submittedName>
</protein>
<organism evidence="3 4">
    <name type="scientific">Streptomyces beijiangensis</name>
    <dbReference type="NCBI Taxonomy" id="163361"/>
    <lineage>
        <taxon>Bacteria</taxon>
        <taxon>Bacillati</taxon>
        <taxon>Actinomycetota</taxon>
        <taxon>Actinomycetes</taxon>
        <taxon>Kitasatosporales</taxon>
        <taxon>Streptomycetaceae</taxon>
        <taxon>Streptomyces</taxon>
    </lineage>
</organism>
<sequence length="282" mass="29739">MSAQRVVVGVDGSPLSFLALDAAAEEAQLRNADLEVIYCVADLDGAGPVLRAAASRIAEHHPDLAVITTAAVGDPAEVLVGRGHDAALTVVGSRGLGGFLGLMVHSVSHRMAGRTNGPLLVLRGTGPRGSGERHERGRVLLGLDGDDDADAALFAFEEAALRHARLGILHARTYRHAPAEFPDPYPTMPARETIPHHTPATAAPQGEIVGPRRLTHPSREVGPKSVRSTPWRALIAATAEAELVVIAARRRRHPGGFQLSSLTRVLLHQAHCPVVIVPVPVG</sequence>
<comment type="similarity">
    <text evidence="1">Belongs to the universal stress protein A family.</text>
</comment>
<dbReference type="EMBL" id="JAFLRJ010000146">
    <property type="protein sequence ID" value="MBO0513303.1"/>
    <property type="molecule type" value="Genomic_DNA"/>
</dbReference>
<feature type="domain" description="UspA" evidence="2">
    <location>
        <begin position="4"/>
        <end position="123"/>
    </location>
</feature>
<dbReference type="Gene3D" id="3.40.50.620">
    <property type="entry name" value="HUPs"/>
    <property type="match status" value="2"/>
</dbReference>
<dbReference type="InterPro" id="IPR014729">
    <property type="entry name" value="Rossmann-like_a/b/a_fold"/>
</dbReference>
<evidence type="ECO:0000313" key="4">
    <source>
        <dbReference type="Proteomes" id="UP000664167"/>
    </source>
</evidence>
<dbReference type="AlphaFoldDB" id="A0A939JGC9"/>
<evidence type="ECO:0000259" key="2">
    <source>
        <dbReference type="Pfam" id="PF00582"/>
    </source>
</evidence>
<dbReference type="PANTHER" id="PTHR46268:SF6">
    <property type="entry name" value="UNIVERSAL STRESS PROTEIN UP12"/>
    <property type="match status" value="1"/>
</dbReference>
<dbReference type="Pfam" id="PF00582">
    <property type="entry name" value="Usp"/>
    <property type="match status" value="2"/>
</dbReference>
<dbReference type="RefSeq" id="WP_206962728.1">
    <property type="nucleotide sequence ID" value="NZ_BAAAJJ010000007.1"/>
</dbReference>
<dbReference type="PANTHER" id="PTHR46268">
    <property type="entry name" value="STRESS RESPONSE PROTEIN NHAX"/>
    <property type="match status" value="1"/>
</dbReference>
<keyword evidence="4" id="KW-1185">Reference proteome</keyword>
<dbReference type="PRINTS" id="PR01438">
    <property type="entry name" value="UNVRSLSTRESS"/>
</dbReference>
<accession>A0A939JGC9</accession>
<evidence type="ECO:0000256" key="1">
    <source>
        <dbReference type="ARBA" id="ARBA00008791"/>
    </source>
</evidence>
<dbReference type="SUPFAM" id="SSF52402">
    <property type="entry name" value="Adenine nucleotide alpha hydrolases-like"/>
    <property type="match status" value="2"/>
</dbReference>
<dbReference type="InterPro" id="IPR006015">
    <property type="entry name" value="Universal_stress_UspA"/>
</dbReference>
<reference evidence="3" key="1">
    <citation type="submission" date="2021-03" db="EMBL/GenBank/DDBJ databases">
        <title>Streptomyces poriferae sp. nov., a novel marine sponge-derived Actinobacteria species with anti-MRSA activity.</title>
        <authorList>
            <person name="Sandoval-Powers M."/>
            <person name="Kralova S."/>
            <person name="Nguyen G.-S."/>
            <person name="Fawwal D."/>
            <person name="Degnes K."/>
            <person name="Klinkenberg G."/>
            <person name="Sletta H."/>
            <person name="Wentzel A."/>
            <person name="Liles M.R."/>
        </authorList>
    </citation>
    <scope>NUCLEOTIDE SEQUENCE</scope>
    <source>
        <strain evidence="3">DSM 41794</strain>
    </source>
</reference>
<name>A0A939JGC9_9ACTN</name>
<dbReference type="Proteomes" id="UP000664167">
    <property type="component" value="Unassembled WGS sequence"/>
</dbReference>
<proteinExistence type="inferred from homology"/>
<dbReference type="InterPro" id="IPR006016">
    <property type="entry name" value="UspA"/>
</dbReference>